<reference evidence="5" key="1">
    <citation type="journal article" date="2019" name="Int. J. Syst. Evol. Microbiol.">
        <title>The Global Catalogue of Microorganisms (GCM) 10K type strain sequencing project: providing services to taxonomists for standard genome sequencing and annotation.</title>
        <authorList>
            <consortium name="The Broad Institute Genomics Platform"/>
            <consortium name="The Broad Institute Genome Sequencing Center for Infectious Disease"/>
            <person name="Wu L."/>
            <person name="Ma J."/>
        </authorList>
    </citation>
    <scope>NUCLEOTIDE SEQUENCE [LARGE SCALE GENOMIC DNA]</scope>
    <source>
        <strain evidence="5">CGMCC 1.18518</strain>
    </source>
</reference>
<accession>A0ABW1W3Y5</accession>
<dbReference type="InterPro" id="IPR000182">
    <property type="entry name" value="GNAT_dom"/>
</dbReference>
<protein>
    <submittedName>
        <fullName evidence="4">GNAT family N-acetyltransferase</fullName>
        <ecNumber evidence="4">2.3.-.-</ecNumber>
    </submittedName>
</protein>
<keyword evidence="1 4" id="KW-0808">Transferase</keyword>
<dbReference type="SUPFAM" id="SSF55729">
    <property type="entry name" value="Acyl-CoA N-acyltransferases (Nat)"/>
    <property type="match status" value="1"/>
</dbReference>
<evidence type="ECO:0000313" key="4">
    <source>
        <dbReference type="EMBL" id="MFC6379794.1"/>
    </source>
</evidence>
<dbReference type="InterPro" id="IPR050832">
    <property type="entry name" value="Bact_Acetyltransf"/>
</dbReference>
<sequence length="146" mass="16530">MTLIRAPELKDIPSLKTLFLQLGYQTNTDRLRQQINQEDKNITILVAESEKELCGVIVVNFITPVHENGLWALISALVIDESSRGAGIGRKLLIASERIALDKGCSKIELSSNERRVRAHKFYESKGYKEVRKRFVKPLVRIPTAN</sequence>
<proteinExistence type="predicted"/>
<dbReference type="RefSeq" id="WP_385955226.1">
    <property type="nucleotide sequence ID" value="NZ_JBHSUB010000025.1"/>
</dbReference>
<dbReference type="PANTHER" id="PTHR43877">
    <property type="entry name" value="AMINOALKYLPHOSPHONATE N-ACETYLTRANSFERASE-RELATED-RELATED"/>
    <property type="match status" value="1"/>
</dbReference>
<evidence type="ECO:0000256" key="1">
    <source>
        <dbReference type="ARBA" id="ARBA00022679"/>
    </source>
</evidence>
<name>A0ABW1W3Y5_9GAMM</name>
<dbReference type="EMBL" id="JBHSUB010000025">
    <property type="protein sequence ID" value="MFC6379794.1"/>
    <property type="molecule type" value="Genomic_DNA"/>
</dbReference>
<comment type="caution">
    <text evidence="4">The sequence shown here is derived from an EMBL/GenBank/DDBJ whole genome shotgun (WGS) entry which is preliminary data.</text>
</comment>
<dbReference type="PROSITE" id="PS51186">
    <property type="entry name" value="GNAT"/>
    <property type="match status" value="1"/>
</dbReference>
<evidence type="ECO:0000259" key="3">
    <source>
        <dbReference type="PROSITE" id="PS51186"/>
    </source>
</evidence>
<organism evidence="4 5">
    <name type="scientific">Tatumella terrea</name>
    <dbReference type="NCBI Taxonomy" id="419007"/>
    <lineage>
        <taxon>Bacteria</taxon>
        <taxon>Pseudomonadati</taxon>
        <taxon>Pseudomonadota</taxon>
        <taxon>Gammaproteobacteria</taxon>
        <taxon>Enterobacterales</taxon>
        <taxon>Erwiniaceae</taxon>
        <taxon>Tatumella</taxon>
    </lineage>
</organism>
<dbReference type="GO" id="GO:0016746">
    <property type="term" value="F:acyltransferase activity"/>
    <property type="evidence" value="ECO:0007669"/>
    <property type="project" value="UniProtKB-KW"/>
</dbReference>
<feature type="domain" description="N-acetyltransferase" evidence="3">
    <location>
        <begin position="2"/>
        <end position="146"/>
    </location>
</feature>
<dbReference type="InterPro" id="IPR016181">
    <property type="entry name" value="Acyl_CoA_acyltransferase"/>
</dbReference>
<evidence type="ECO:0000313" key="5">
    <source>
        <dbReference type="Proteomes" id="UP001596230"/>
    </source>
</evidence>
<dbReference type="Pfam" id="PF00583">
    <property type="entry name" value="Acetyltransf_1"/>
    <property type="match status" value="1"/>
</dbReference>
<dbReference type="CDD" id="cd04301">
    <property type="entry name" value="NAT_SF"/>
    <property type="match status" value="1"/>
</dbReference>
<dbReference type="EC" id="2.3.-.-" evidence="4"/>
<keyword evidence="2 4" id="KW-0012">Acyltransferase</keyword>
<gene>
    <name evidence="4" type="ORF">ACFP9W_17215</name>
</gene>
<dbReference type="PANTHER" id="PTHR43877:SF1">
    <property type="entry name" value="ACETYLTRANSFERASE"/>
    <property type="match status" value="1"/>
</dbReference>
<evidence type="ECO:0000256" key="2">
    <source>
        <dbReference type="ARBA" id="ARBA00023315"/>
    </source>
</evidence>
<dbReference type="Gene3D" id="3.40.630.30">
    <property type="match status" value="1"/>
</dbReference>
<dbReference type="Proteomes" id="UP001596230">
    <property type="component" value="Unassembled WGS sequence"/>
</dbReference>
<keyword evidence="5" id="KW-1185">Reference proteome</keyword>